<evidence type="ECO:0000313" key="2">
    <source>
        <dbReference type="EMBL" id="NKE71740.1"/>
    </source>
</evidence>
<dbReference type="SUPFAM" id="SSF51695">
    <property type="entry name" value="PLC-like phosphodiesterases"/>
    <property type="match status" value="1"/>
</dbReference>
<name>A0A7X6IBS1_9BACT</name>
<dbReference type="Pfam" id="PF03009">
    <property type="entry name" value="GDPD"/>
    <property type="match status" value="1"/>
</dbReference>
<reference evidence="2 3" key="1">
    <citation type="journal article" date="2020" name="Nature">
        <title>Bacterial chemolithoautotrophy via manganese oxidation.</title>
        <authorList>
            <person name="Yu H."/>
            <person name="Leadbetter J.R."/>
        </authorList>
    </citation>
    <scope>NUCLEOTIDE SEQUENCE [LARGE SCALE GENOMIC DNA]</scope>
    <source>
        <strain evidence="2 3">Mn-1</strain>
    </source>
</reference>
<feature type="domain" description="GP-PDE" evidence="1">
    <location>
        <begin position="5"/>
        <end position="235"/>
    </location>
</feature>
<dbReference type="EMBL" id="VTOW01000002">
    <property type="protein sequence ID" value="NKE71740.1"/>
    <property type="molecule type" value="Genomic_DNA"/>
</dbReference>
<dbReference type="PROSITE" id="PS51704">
    <property type="entry name" value="GP_PDE"/>
    <property type="match status" value="1"/>
</dbReference>
<dbReference type="PANTHER" id="PTHR46211:SF1">
    <property type="entry name" value="GLYCEROPHOSPHODIESTER PHOSPHODIESTERASE, CYTOPLASMIC"/>
    <property type="match status" value="1"/>
</dbReference>
<organism evidence="2 3">
    <name type="scientific">Candidatus Manganitrophus noduliformans</name>
    <dbReference type="NCBI Taxonomy" id="2606439"/>
    <lineage>
        <taxon>Bacteria</taxon>
        <taxon>Pseudomonadati</taxon>
        <taxon>Nitrospirota</taxon>
        <taxon>Nitrospiria</taxon>
        <taxon>Candidatus Troglogloeales</taxon>
        <taxon>Candidatus Manganitrophaceae</taxon>
        <taxon>Candidatus Manganitrophus</taxon>
    </lineage>
</organism>
<accession>A0A7X6IBS1</accession>
<dbReference type="GO" id="GO:0006629">
    <property type="term" value="P:lipid metabolic process"/>
    <property type="evidence" value="ECO:0007669"/>
    <property type="project" value="InterPro"/>
</dbReference>
<dbReference type="PANTHER" id="PTHR46211">
    <property type="entry name" value="GLYCEROPHOSPHORYL DIESTER PHOSPHODIESTERASE"/>
    <property type="match status" value="1"/>
</dbReference>
<keyword evidence="3" id="KW-1185">Reference proteome</keyword>
<dbReference type="RefSeq" id="WP_168060647.1">
    <property type="nucleotide sequence ID" value="NZ_VTOW01000002.1"/>
</dbReference>
<dbReference type="Gene3D" id="3.20.20.190">
    <property type="entry name" value="Phosphatidylinositol (PI) phosphodiesterase"/>
    <property type="match status" value="1"/>
</dbReference>
<dbReference type="GO" id="GO:0008081">
    <property type="term" value="F:phosphoric diester hydrolase activity"/>
    <property type="evidence" value="ECO:0007669"/>
    <property type="project" value="InterPro"/>
</dbReference>
<evidence type="ECO:0000313" key="3">
    <source>
        <dbReference type="Proteomes" id="UP000534783"/>
    </source>
</evidence>
<dbReference type="AlphaFoldDB" id="A0A7X6IBS1"/>
<dbReference type="Proteomes" id="UP000534783">
    <property type="component" value="Unassembled WGS sequence"/>
</dbReference>
<dbReference type="InterPro" id="IPR017946">
    <property type="entry name" value="PLC-like_Pdiesterase_TIM-brl"/>
</dbReference>
<dbReference type="InterPro" id="IPR030395">
    <property type="entry name" value="GP_PDE_dom"/>
</dbReference>
<evidence type="ECO:0000259" key="1">
    <source>
        <dbReference type="PROSITE" id="PS51704"/>
    </source>
</evidence>
<sequence length="240" mass="26831">MDKKIIIWAHRGASGHAPENTLVAFQKAMAMGADGIECDLRESREGDLVVFHDPTIKRLTGQSGRVVDLTLSELKRLDIGSWFSPSFAKQTVLTAAELIDKIPPPFLLNLEIKAASPQKVVDLIQKKGIVDRVIVSSFDHILLKKVRSLHPTLPIGYLVDREPLKKILQEARRLEAVSIHLASKRVTPDLIEIAHKEGFKVYAYTVNEPSQMNLFMGMGIDGLFTNYPDRLAEVLSKKKE</sequence>
<gene>
    <name evidence="2" type="ORF">MNODULE_13415</name>
</gene>
<proteinExistence type="predicted"/>
<comment type="caution">
    <text evidence="2">The sequence shown here is derived from an EMBL/GenBank/DDBJ whole genome shotgun (WGS) entry which is preliminary data.</text>
</comment>
<protein>
    <submittedName>
        <fullName evidence="2">Glycerophosphodiester phosphodiesterase</fullName>
    </submittedName>
</protein>